<evidence type="ECO:0000313" key="2">
    <source>
        <dbReference type="Proteomes" id="UP000664521"/>
    </source>
</evidence>
<protein>
    <submittedName>
        <fullName evidence="1">Uncharacterized protein</fullName>
    </submittedName>
</protein>
<dbReference type="AlphaFoldDB" id="A0A8H3ITY4"/>
<evidence type="ECO:0000313" key="1">
    <source>
        <dbReference type="EMBL" id="CAF9932033.1"/>
    </source>
</evidence>
<name>A0A8H3ITY4_9LECA</name>
<dbReference type="OrthoDB" id="5374070at2759"/>
<dbReference type="Proteomes" id="UP000664521">
    <property type="component" value="Unassembled WGS sequence"/>
</dbReference>
<reference evidence="1" key="1">
    <citation type="submission" date="2021-03" db="EMBL/GenBank/DDBJ databases">
        <authorList>
            <person name="Tagirdzhanova G."/>
        </authorList>
    </citation>
    <scope>NUCLEOTIDE SEQUENCE</scope>
</reference>
<keyword evidence="2" id="KW-1185">Reference proteome</keyword>
<accession>A0A8H3ITY4</accession>
<organism evidence="1 2">
    <name type="scientific">Heterodermia speciosa</name>
    <dbReference type="NCBI Taxonomy" id="116794"/>
    <lineage>
        <taxon>Eukaryota</taxon>
        <taxon>Fungi</taxon>
        <taxon>Dikarya</taxon>
        <taxon>Ascomycota</taxon>
        <taxon>Pezizomycotina</taxon>
        <taxon>Lecanoromycetes</taxon>
        <taxon>OSLEUM clade</taxon>
        <taxon>Lecanoromycetidae</taxon>
        <taxon>Caliciales</taxon>
        <taxon>Physciaceae</taxon>
        <taxon>Heterodermia</taxon>
    </lineage>
</organism>
<dbReference type="EMBL" id="CAJPDS010000061">
    <property type="protein sequence ID" value="CAF9932033.1"/>
    <property type="molecule type" value="Genomic_DNA"/>
</dbReference>
<proteinExistence type="predicted"/>
<comment type="caution">
    <text evidence="1">The sequence shown here is derived from an EMBL/GenBank/DDBJ whole genome shotgun (WGS) entry which is preliminary data.</text>
</comment>
<gene>
    <name evidence="1" type="ORF">HETSPECPRED_008259</name>
</gene>
<sequence length="516" mass="58651">MSGLEVAGVVLGVFPLLIKTLESQEKLNRSNISLKSIELDLQVGYQKFKVWHQTWLGPKDQPDAGSKALWGADGWKNIQRMLQNILQIGRKIEEIYRDLKPYSDSQPRARWKLALVRLKNRHEPTFQRLKDLANAFNHAVDTIWLYSETIFDSLHGVLAPGLRATDRDHLLTNALHSRTGALELYKLCCNDSTDCTLELDLKPGPGSGGQIPENDGSYGPLYQLYAVNPGNLTQLRKLAIESFADNQISSANIPNIQDHNNPDFQLFKIDPNSEAIVIPIKQNELGLSSYLRIEKPFFEDIQLRSAPEDLNKVLNRLQKRNPLSDEEHFSVGAKVDLAYKIVESSIFLLGTPWLSLINSRNLLRLKHADQRPSFAIQVQTFGLVDLLFDDSEALSETKQLFDIGVLLMEIALDGPGISKNIDDASAPTRLLNKLPLVESTMGAQYCKATAFCLQHRQSEPRFNGPKKYVDSDWELYLLNLLRDYYSQVFLRLEELRDIDTKSEYRSRKSWLIEEDS</sequence>